<comment type="caution">
    <text evidence="2">The sequence shown here is derived from an EMBL/GenBank/DDBJ whole genome shotgun (WGS) entry which is preliminary data.</text>
</comment>
<reference evidence="2 3" key="1">
    <citation type="journal article" date="2016" name="Nat. Commun.">
        <title>Thousands of microbial genomes shed light on interconnected biogeochemical processes in an aquifer system.</title>
        <authorList>
            <person name="Anantharaman K."/>
            <person name="Brown C.T."/>
            <person name="Hug L.A."/>
            <person name="Sharon I."/>
            <person name="Castelle C.J."/>
            <person name="Probst A.J."/>
            <person name="Thomas B.C."/>
            <person name="Singh A."/>
            <person name="Wilkins M.J."/>
            <person name="Karaoz U."/>
            <person name="Brodie E.L."/>
            <person name="Williams K.H."/>
            <person name="Hubbard S.S."/>
            <person name="Banfield J.F."/>
        </authorList>
    </citation>
    <scope>NUCLEOTIDE SEQUENCE [LARGE SCALE GENOMIC DNA]</scope>
</reference>
<name>A0A1F5EQG8_9BACT</name>
<dbReference type="AlphaFoldDB" id="A0A1F5EQG8"/>
<keyword evidence="1" id="KW-1133">Transmembrane helix</keyword>
<accession>A0A1F5EQG8</accession>
<dbReference type="EMBL" id="MFAA01000005">
    <property type="protein sequence ID" value="OGD69605.1"/>
    <property type="molecule type" value="Genomic_DNA"/>
</dbReference>
<evidence type="ECO:0000313" key="2">
    <source>
        <dbReference type="EMBL" id="OGD69605.1"/>
    </source>
</evidence>
<keyword evidence="1" id="KW-0472">Membrane</keyword>
<evidence type="ECO:0000313" key="3">
    <source>
        <dbReference type="Proteomes" id="UP000185891"/>
    </source>
</evidence>
<evidence type="ECO:0000256" key="1">
    <source>
        <dbReference type="SAM" id="Phobius"/>
    </source>
</evidence>
<keyword evidence="1" id="KW-0812">Transmembrane</keyword>
<organism evidence="2 3">
    <name type="scientific">Candidatus Campbellbacteria bacterium RIFCSPHIGHO2_12_FULL_35_10</name>
    <dbReference type="NCBI Taxonomy" id="1797578"/>
    <lineage>
        <taxon>Bacteria</taxon>
        <taxon>Candidatus Campbelliibacteriota</taxon>
    </lineage>
</organism>
<gene>
    <name evidence="2" type="ORF">A3E89_00120</name>
</gene>
<sequence length="207" mass="24036">MKNNKNLIIIIGILLICGITIFKYINNKNSQIDTGTTETTPESVLLDTSGWETCRNEEYGYEFKYPSNWYMYNSDESYGKESPIIVREGENCVGGYLFISSKKINYEDKEVSQTFGITVSNKQKLSGTIYSNSKSIEDYFSKATPEFRKAHIIEEKKVLDNKEVWWEKTKDGYILWLFNKESLVEIHFTNLNNELSNTILSTFKFIN</sequence>
<feature type="transmembrane region" description="Helical" evidence="1">
    <location>
        <begin position="7"/>
        <end position="25"/>
    </location>
</feature>
<dbReference type="Proteomes" id="UP000185891">
    <property type="component" value="Unassembled WGS sequence"/>
</dbReference>
<protein>
    <submittedName>
        <fullName evidence="2">Uncharacterized protein</fullName>
    </submittedName>
</protein>
<proteinExistence type="predicted"/>